<reference evidence="1" key="2">
    <citation type="journal article" date="2022" name="New Phytol.">
        <title>Evolutionary transition to the ectomycorrhizal habit in the genomes of a hyperdiverse lineage of mushroom-forming fungi.</title>
        <authorList>
            <person name="Looney B."/>
            <person name="Miyauchi S."/>
            <person name="Morin E."/>
            <person name="Drula E."/>
            <person name="Courty P.E."/>
            <person name="Kohler A."/>
            <person name="Kuo A."/>
            <person name="LaButti K."/>
            <person name="Pangilinan J."/>
            <person name="Lipzen A."/>
            <person name="Riley R."/>
            <person name="Andreopoulos W."/>
            <person name="He G."/>
            <person name="Johnson J."/>
            <person name="Nolan M."/>
            <person name="Tritt A."/>
            <person name="Barry K.W."/>
            <person name="Grigoriev I.V."/>
            <person name="Nagy L.G."/>
            <person name="Hibbett D."/>
            <person name="Henrissat B."/>
            <person name="Matheny P.B."/>
            <person name="Labbe J."/>
            <person name="Martin F.M."/>
        </authorList>
    </citation>
    <scope>NUCLEOTIDE SEQUENCE</scope>
    <source>
        <strain evidence="1">FP105234-sp</strain>
    </source>
</reference>
<dbReference type="Proteomes" id="UP000814033">
    <property type="component" value="Unassembled WGS sequence"/>
</dbReference>
<evidence type="ECO:0000313" key="1">
    <source>
        <dbReference type="EMBL" id="KAI0045491.1"/>
    </source>
</evidence>
<evidence type="ECO:0000313" key="2">
    <source>
        <dbReference type="Proteomes" id="UP000814033"/>
    </source>
</evidence>
<comment type="caution">
    <text evidence="1">The sequence shown here is derived from an EMBL/GenBank/DDBJ whole genome shotgun (WGS) entry which is preliminary data.</text>
</comment>
<keyword evidence="2" id="KW-1185">Reference proteome</keyword>
<sequence length="424" mass="45719">MAFPEPGGPLGPRVIFNAALLGWLCASSDIPATTIRLLVLVCAAVGVGVFCVTYPLGGAVAATVLGGLAHQLVCPVLECGIQYFLPNDAYHQRLLKWFLTPRTLTENDRRTTSPTPATDVGAQQLPLGGIQLLDVRVIHASIQTEATRELPRCRRAFESSCARTARHTKLDACAEYLALALYHGAPVAVCSLELWPTSSSPVISALTALVLSESVALIERRITRRILGRFARIHIPRIVGEGDKNKENEIDELEAKKMHCTQGDSDGVPPRPPSSNALLVPQTLYTMPTFSGSPLRLPDIRSPTAPAYVVAVALAYNTLIVLCAAASHAAQEQNCSLTLWKALAPAYYVGRALVPCSPPKAVKLLWLATALPGCVLSMGLFAVIVRFIMRVRGDLKYEEEHFVIMLELLRSEERARSGAGVSGS</sequence>
<protein>
    <submittedName>
        <fullName evidence="1">Uncharacterized protein</fullName>
    </submittedName>
</protein>
<accession>A0ACB8RMS9</accession>
<proteinExistence type="predicted"/>
<name>A0ACB8RMS9_9AGAM</name>
<dbReference type="EMBL" id="MU275950">
    <property type="protein sequence ID" value="KAI0045491.1"/>
    <property type="molecule type" value="Genomic_DNA"/>
</dbReference>
<gene>
    <name evidence="1" type="ORF">FA95DRAFT_1607666</name>
</gene>
<reference evidence="1" key="1">
    <citation type="submission" date="2021-02" db="EMBL/GenBank/DDBJ databases">
        <authorList>
            <consortium name="DOE Joint Genome Institute"/>
            <person name="Ahrendt S."/>
            <person name="Looney B.P."/>
            <person name="Miyauchi S."/>
            <person name="Morin E."/>
            <person name="Drula E."/>
            <person name="Courty P.E."/>
            <person name="Chicoki N."/>
            <person name="Fauchery L."/>
            <person name="Kohler A."/>
            <person name="Kuo A."/>
            <person name="Labutti K."/>
            <person name="Pangilinan J."/>
            <person name="Lipzen A."/>
            <person name="Riley R."/>
            <person name="Andreopoulos W."/>
            <person name="He G."/>
            <person name="Johnson J."/>
            <person name="Barry K.W."/>
            <person name="Grigoriev I.V."/>
            <person name="Nagy L."/>
            <person name="Hibbett D."/>
            <person name="Henrissat B."/>
            <person name="Matheny P.B."/>
            <person name="Labbe J."/>
            <person name="Martin F."/>
        </authorList>
    </citation>
    <scope>NUCLEOTIDE SEQUENCE</scope>
    <source>
        <strain evidence="1">FP105234-sp</strain>
    </source>
</reference>
<organism evidence="1 2">
    <name type="scientific">Auriscalpium vulgare</name>
    <dbReference type="NCBI Taxonomy" id="40419"/>
    <lineage>
        <taxon>Eukaryota</taxon>
        <taxon>Fungi</taxon>
        <taxon>Dikarya</taxon>
        <taxon>Basidiomycota</taxon>
        <taxon>Agaricomycotina</taxon>
        <taxon>Agaricomycetes</taxon>
        <taxon>Russulales</taxon>
        <taxon>Auriscalpiaceae</taxon>
        <taxon>Auriscalpium</taxon>
    </lineage>
</organism>